<dbReference type="Proteomes" id="UP000236527">
    <property type="component" value="Unassembled WGS sequence"/>
</dbReference>
<dbReference type="EMBL" id="BDGE01000083">
    <property type="protein sequence ID" value="GBE94660.1"/>
    <property type="molecule type" value="Genomic_DNA"/>
</dbReference>
<reference evidence="2" key="1">
    <citation type="journal article" date="2018" name="Genome Announc.">
        <title>Draft Genome Sequence of the Nitrogen-Fixing and Hormogonia-Inducing Cyanobacterium Nostoc cycadae Strain WK-1, Isolated from the Coralloid Roots of Cycas revoluta.</title>
        <authorList>
            <person name="Kanesaki Y."/>
            <person name="Hirose M."/>
            <person name="Hirose Y."/>
            <person name="Fujisawa T."/>
            <person name="Nakamura Y."/>
            <person name="Watanabe S."/>
            <person name="Matsunaga S."/>
            <person name="Uchida H."/>
            <person name="Murakami A."/>
        </authorList>
    </citation>
    <scope>NUCLEOTIDE SEQUENCE [LARGE SCALE GENOMIC DNA]</scope>
    <source>
        <strain evidence="2">WK-1</strain>
    </source>
</reference>
<gene>
    <name evidence="1" type="ORF">NCWK1_4439</name>
</gene>
<dbReference type="RefSeq" id="WP_103126315.1">
    <property type="nucleotide sequence ID" value="NZ_DF978438.1"/>
</dbReference>
<evidence type="ECO:0000313" key="2">
    <source>
        <dbReference type="Proteomes" id="UP000236527"/>
    </source>
</evidence>
<sequence>MNNQNSFDDELLKKRIDTFYGYGNYQGNYWFIGMEEAGGDFKDVNNRINIWDKRGLKEIDDVAEYHIDIGWPSDFQPGAAIQPTWKGLIRIVLSAKGKEKINLEDVRQYQIQELGRKDKETCLLELLPLPAPSLKHWIYNQHSHLSYLFNRQIYESYCLEKRINYIAERIKEHKPEGVVFYGKLYEYSWREITKKITDIDFKLTSEGFLICRTSQTMFVIAKHPVAFGSTNQYFHNIGRAIAARF</sequence>
<proteinExistence type="predicted"/>
<keyword evidence="2" id="KW-1185">Reference proteome</keyword>
<name>A0A2H6LN61_9NOSO</name>
<comment type="caution">
    <text evidence="1">The sequence shown here is derived from an EMBL/GenBank/DDBJ whole genome shotgun (WGS) entry which is preliminary data.</text>
</comment>
<protein>
    <submittedName>
        <fullName evidence="1">Uncharacterized protein</fullName>
    </submittedName>
</protein>
<organism evidence="1 2">
    <name type="scientific">Nostoc cycadae WK-1</name>
    <dbReference type="NCBI Taxonomy" id="1861711"/>
    <lineage>
        <taxon>Bacteria</taxon>
        <taxon>Bacillati</taxon>
        <taxon>Cyanobacteriota</taxon>
        <taxon>Cyanophyceae</taxon>
        <taxon>Nostocales</taxon>
        <taxon>Nostocaceae</taxon>
        <taxon>Nostoc</taxon>
    </lineage>
</organism>
<dbReference type="AlphaFoldDB" id="A0A2H6LN61"/>
<evidence type="ECO:0000313" key="1">
    <source>
        <dbReference type="EMBL" id="GBE94660.1"/>
    </source>
</evidence>
<accession>A0A2H6LN61</accession>